<dbReference type="EMBL" id="JXTB01000014">
    <property type="protein sequence ID" value="PON77156.1"/>
    <property type="molecule type" value="Genomic_DNA"/>
</dbReference>
<evidence type="ECO:0000256" key="1">
    <source>
        <dbReference type="ARBA" id="ARBA00009861"/>
    </source>
</evidence>
<dbReference type="Gene3D" id="3.30.559.10">
    <property type="entry name" value="Chloramphenicol acetyltransferase-like domain"/>
    <property type="match status" value="1"/>
</dbReference>
<evidence type="ECO:0000256" key="2">
    <source>
        <dbReference type="ARBA" id="ARBA00022679"/>
    </source>
</evidence>
<organism evidence="5 6">
    <name type="scientific">Parasponia andersonii</name>
    <name type="common">Sponia andersonii</name>
    <dbReference type="NCBI Taxonomy" id="3476"/>
    <lineage>
        <taxon>Eukaryota</taxon>
        <taxon>Viridiplantae</taxon>
        <taxon>Streptophyta</taxon>
        <taxon>Embryophyta</taxon>
        <taxon>Tracheophyta</taxon>
        <taxon>Spermatophyta</taxon>
        <taxon>Magnoliopsida</taxon>
        <taxon>eudicotyledons</taxon>
        <taxon>Gunneridae</taxon>
        <taxon>Pentapetalae</taxon>
        <taxon>rosids</taxon>
        <taxon>fabids</taxon>
        <taxon>Rosales</taxon>
        <taxon>Cannabaceae</taxon>
        <taxon>Parasponia</taxon>
    </lineage>
</organism>
<evidence type="ECO:0000256" key="4">
    <source>
        <dbReference type="SAM" id="MobiDB-lite"/>
    </source>
</evidence>
<evidence type="ECO:0000313" key="5">
    <source>
        <dbReference type="EMBL" id="PON77156.1"/>
    </source>
</evidence>
<dbReference type="Pfam" id="PF02458">
    <property type="entry name" value="Transferase"/>
    <property type="match status" value="1"/>
</dbReference>
<dbReference type="STRING" id="3476.A0A2P5DV35"/>
<dbReference type="Proteomes" id="UP000237105">
    <property type="component" value="Unassembled WGS sequence"/>
</dbReference>
<keyword evidence="3" id="KW-0012">Acyltransferase</keyword>
<evidence type="ECO:0000313" key="6">
    <source>
        <dbReference type="Proteomes" id="UP000237105"/>
    </source>
</evidence>
<keyword evidence="2 5" id="KW-0808">Transferase</keyword>
<dbReference type="PANTHER" id="PTHR31623">
    <property type="entry name" value="F21J9.9"/>
    <property type="match status" value="1"/>
</dbReference>
<sequence length="111" mass="12569">METLNVEILSIDLVKPSSPTPAHLRDYKLCLLDQFIPEFHGAIIFFYSNSYTIQNDKNHYCRILKKSLSETFASTPLLDDSKTRQQSTATTRELVSSKPKSTPTSLIFSTP</sequence>
<protein>
    <submittedName>
        <fullName evidence="5">Transferase</fullName>
    </submittedName>
</protein>
<proteinExistence type="inferred from homology"/>
<dbReference type="OrthoDB" id="1194294at2759"/>
<accession>A0A2P5DV35</accession>
<dbReference type="InterPro" id="IPR023213">
    <property type="entry name" value="CAT-like_dom_sf"/>
</dbReference>
<comment type="similarity">
    <text evidence="1">Belongs to the plant acyltransferase family.</text>
</comment>
<feature type="compositionally biased region" description="Polar residues" evidence="4">
    <location>
        <begin position="84"/>
        <end position="111"/>
    </location>
</feature>
<name>A0A2P5DV35_PARAD</name>
<evidence type="ECO:0000256" key="3">
    <source>
        <dbReference type="ARBA" id="ARBA00023315"/>
    </source>
</evidence>
<feature type="region of interest" description="Disordered" evidence="4">
    <location>
        <begin position="79"/>
        <end position="111"/>
    </location>
</feature>
<dbReference type="GO" id="GO:0016746">
    <property type="term" value="F:acyltransferase activity"/>
    <property type="evidence" value="ECO:0007669"/>
    <property type="project" value="UniProtKB-KW"/>
</dbReference>
<comment type="caution">
    <text evidence="5">The sequence shown here is derived from an EMBL/GenBank/DDBJ whole genome shotgun (WGS) entry which is preliminary data.</text>
</comment>
<keyword evidence="6" id="KW-1185">Reference proteome</keyword>
<dbReference type="AlphaFoldDB" id="A0A2P5DV35"/>
<reference evidence="6" key="1">
    <citation type="submission" date="2016-06" db="EMBL/GenBank/DDBJ databases">
        <title>Parallel loss of symbiosis genes in relatives of nitrogen-fixing non-legume Parasponia.</title>
        <authorList>
            <person name="Van Velzen R."/>
            <person name="Holmer R."/>
            <person name="Bu F."/>
            <person name="Rutten L."/>
            <person name="Van Zeijl A."/>
            <person name="Liu W."/>
            <person name="Santuari L."/>
            <person name="Cao Q."/>
            <person name="Sharma T."/>
            <person name="Shen D."/>
            <person name="Roswanjaya Y."/>
            <person name="Wardhani T."/>
            <person name="Kalhor M.S."/>
            <person name="Jansen J."/>
            <person name="Van den Hoogen J."/>
            <person name="Gungor B."/>
            <person name="Hartog M."/>
            <person name="Hontelez J."/>
            <person name="Verver J."/>
            <person name="Yang W.-C."/>
            <person name="Schijlen E."/>
            <person name="Repin R."/>
            <person name="Schilthuizen M."/>
            <person name="Schranz E."/>
            <person name="Heidstra R."/>
            <person name="Miyata K."/>
            <person name="Fedorova E."/>
            <person name="Kohlen W."/>
            <person name="Bisseling T."/>
            <person name="Smit S."/>
            <person name="Geurts R."/>
        </authorList>
    </citation>
    <scope>NUCLEOTIDE SEQUENCE [LARGE SCALE GENOMIC DNA]</scope>
    <source>
        <strain evidence="6">cv. WU1-14</strain>
    </source>
</reference>
<dbReference type="PANTHER" id="PTHR31623:SF105">
    <property type="entry name" value="VINORINE SYNTHASE-LIKE"/>
    <property type="match status" value="1"/>
</dbReference>
<gene>
    <name evidence="5" type="ORF">PanWU01x14_027750</name>
</gene>